<keyword evidence="2" id="KW-1185">Reference proteome</keyword>
<dbReference type="RefSeq" id="WP_063365624.1">
    <property type="nucleotide sequence ID" value="NZ_AQHB01000049.1"/>
</dbReference>
<dbReference type="Proteomes" id="UP000076643">
    <property type="component" value="Unassembled WGS sequence"/>
</dbReference>
<dbReference type="PATRIC" id="fig|1365250.3.peg.3526"/>
<evidence type="ECO:0000313" key="2">
    <source>
        <dbReference type="Proteomes" id="UP000076643"/>
    </source>
</evidence>
<organism evidence="1 2">
    <name type="scientific">Pseudoalteromonas luteoviolacea DSM 6061</name>
    <dbReference type="NCBI Taxonomy" id="1365250"/>
    <lineage>
        <taxon>Bacteria</taxon>
        <taxon>Pseudomonadati</taxon>
        <taxon>Pseudomonadota</taxon>
        <taxon>Gammaproteobacteria</taxon>
        <taxon>Alteromonadales</taxon>
        <taxon>Pseudoalteromonadaceae</taxon>
        <taxon>Pseudoalteromonas</taxon>
    </lineage>
</organism>
<protein>
    <submittedName>
        <fullName evidence="1">Uncharacterized protein</fullName>
    </submittedName>
</protein>
<dbReference type="AlphaFoldDB" id="A0A161XUI8"/>
<comment type="caution">
    <text evidence="1">The sequence shown here is derived from an EMBL/GenBank/DDBJ whole genome shotgun (WGS) entry which is preliminary data.</text>
</comment>
<reference evidence="1 2" key="1">
    <citation type="submission" date="2013-07" db="EMBL/GenBank/DDBJ databases">
        <title>Comparative Genomic and Metabolomic Analysis of Twelve Strains of Pseudoalteromonas luteoviolacea.</title>
        <authorList>
            <person name="Vynne N.G."/>
            <person name="Mansson M."/>
            <person name="Gram L."/>
        </authorList>
    </citation>
    <scope>NUCLEOTIDE SEQUENCE [LARGE SCALE GENOMIC DNA]</scope>
    <source>
        <strain evidence="1 2">DSM 6061</strain>
    </source>
</reference>
<proteinExistence type="predicted"/>
<evidence type="ECO:0000313" key="1">
    <source>
        <dbReference type="EMBL" id="KZN34400.1"/>
    </source>
</evidence>
<gene>
    <name evidence="1" type="ORF">N475_19165</name>
</gene>
<sequence length="349" mass="39529">MANFNIHNHLFSEEASQFGAVEIGSASQSREVELTRVVADKSVDGGYRYDGQAWAELSDLKVRSLDYDNPELCFQRMEFRVKAGSTQIPAGSVLCCSETPYSTFWAANTHFRKGHKDGFPDITDRASLFKEMERVSVDWWDTGASYYTAGLPESKFQYYLYSRRKANNKNTMWVFGVIINESGNTLMDLSQVEAEIYSSDRVQGMIANTVSGKDMQIGTHVKKARKLSREEANALAFISIRQALAGPSKDIEERENLPVVEEFTRIYSDLLHVLSERIEAKREEQQIDMDSEEYLASEAKFIGSSAAMVDPEVICRMKEGMASKSDKALWEAFEKDAFDAYESVRDDLF</sequence>
<dbReference type="EMBL" id="AUYB01000118">
    <property type="protein sequence ID" value="KZN34400.1"/>
    <property type="molecule type" value="Genomic_DNA"/>
</dbReference>
<name>A0A161XUI8_9GAMM</name>
<accession>A0A161XUI8</accession>